<evidence type="ECO:0000256" key="3">
    <source>
        <dbReference type="ARBA" id="ARBA00022692"/>
    </source>
</evidence>
<evidence type="ECO:0000256" key="4">
    <source>
        <dbReference type="ARBA" id="ARBA00022801"/>
    </source>
</evidence>
<evidence type="ECO:0000256" key="5">
    <source>
        <dbReference type="ARBA" id="ARBA00022989"/>
    </source>
</evidence>
<gene>
    <name evidence="8" type="primary">lspA_40</name>
    <name evidence="8" type="ORF">SDC9_148438</name>
</gene>
<keyword evidence="1" id="KW-1003">Cell membrane</keyword>
<dbReference type="PANTHER" id="PTHR33695:SF1">
    <property type="entry name" value="LIPOPROTEIN SIGNAL PEPTIDASE"/>
    <property type="match status" value="1"/>
</dbReference>
<feature type="transmembrane region" description="Helical" evidence="7">
    <location>
        <begin position="76"/>
        <end position="94"/>
    </location>
</feature>
<feature type="transmembrane region" description="Helical" evidence="7">
    <location>
        <begin position="115"/>
        <end position="136"/>
    </location>
</feature>
<keyword evidence="8" id="KW-0449">Lipoprotein</keyword>
<dbReference type="AlphaFoldDB" id="A0A645EIY1"/>
<dbReference type="EC" id="3.4.23.36" evidence="8"/>
<dbReference type="GO" id="GO:0004190">
    <property type="term" value="F:aspartic-type endopeptidase activity"/>
    <property type="evidence" value="ECO:0007669"/>
    <property type="project" value="UniProtKB-EC"/>
</dbReference>
<keyword evidence="2" id="KW-0645">Protease</keyword>
<keyword evidence="4 8" id="KW-0378">Hydrolase</keyword>
<organism evidence="8">
    <name type="scientific">bioreactor metagenome</name>
    <dbReference type="NCBI Taxonomy" id="1076179"/>
    <lineage>
        <taxon>unclassified sequences</taxon>
        <taxon>metagenomes</taxon>
        <taxon>ecological metagenomes</taxon>
    </lineage>
</organism>
<dbReference type="GO" id="GO:0016020">
    <property type="term" value="C:membrane"/>
    <property type="evidence" value="ECO:0007669"/>
    <property type="project" value="InterPro"/>
</dbReference>
<dbReference type="PROSITE" id="PS00855">
    <property type="entry name" value="SPASE_II"/>
    <property type="match status" value="1"/>
</dbReference>
<evidence type="ECO:0000256" key="6">
    <source>
        <dbReference type="ARBA" id="ARBA00023136"/>
    </source>
</evidence>
<dbReference type="EMBL" id="VSSQ01047251">
    <property type="protein sequence ID" value="MPN01232.1"/>
    <property type="molecule type" value="Genomic_DNA"/>
</dbReference>
<sequence>MIFTIIFIDYFSKFAIRKNIRLNESRELIKDKLYLCRTENTGITYNMLSGRKKLIIFLNSVFIAYISILFKKFKNPCLRIGLSMVLGGALGNILDRIKNNSITDFVYIKHRKAPVFNVSDMFIAIGSVISGIFLFINME</sequence>
<keyword evidence="3 7" id="KW-0812">Transmembrane</keyword>
<evidence type="ECO:0000313" key="8">
    <source>
        <dbReference type="EMBL" id="MPN01232.1"/>
    </source>
</evidence>
<evidence type="ECO:0000256" key="1">
    <source>
        <dbReference type="ARBA" id="ARBA00022475"/>
    </source>
</evidence>
<protein>
    <submittedName>
        <fullName evidence="8">Lipoprotein signal peptidase</fullName>
        <ecNumber evidence="8">3.4.23.36</ecNumber>
    </submittedName>
</protein>
<dbReference type="Pfam" id="PF01252">
    <property type="entry name" value="Peptidase_A8"/>
    <property type="match status" value="1"/>
</dbReference>
<reference evidence="8" key="1">
    <citation type="submission" date="2019-08" db="EMBL/GenBank/DDBJ databases">
        <authorList>
            <person name="Kucharzyk K."/>
            <person name="Murdoch R.W."/>
            <person name="Higgins S."/>
            <person name="Loffler F."/>
        </authorList>
    </citation>
    <scope>NUCLEOTIDE SEQUENCE</scope>
</reference>
<feature type="transmembrane region" description="Helical" evidence="7">
    <location>
        <begin position="54"/>
        <end position="70"/>
    </location>
</feature>
<keyword evidence="5 7" id="KW-1133">Transmembrane helix</keyword>
<evidence type="ECO:0000256" key="7">
    <source>
        <dbReference type="SAM" id="Phobius"/>
    </source>
</evidence>
<dbReference type="InterPro" id="IPR001872">
    <property type="entry name" value="Peptidase_A8"/>
</dbReference>
<comment type="caution">
    <text evidence="8">The sequence shown here is derived from an EMBL/GenBank/DDBJ whole genome shotgun (WGS) entry which is preliminary data.</text>
</comment>
<proteinExistence type="inferred from homology"/>
<dbReference type="HAMAP" id="MF_00161">
    <property type="entry name" value="LspA"/>
    <property type="match status" value="1"/>
</dbReference>
<keyword evidence="6 7" id="KW-0472">Membrane</keyword>
<name>A0A645EIY1_9ZZZZ</name>
<dbReference type="GO" id="GO:0006508">
    <property type="term" value="P:proteolysis"/>
    <property type="evidence" value="ECO:0007669"/>
    <property type="project" value="UniProtKB-KW"/>
</dbReference>
<dbReference type="NCBIfam" id="TIGR00077">
    <property type="entry name" value="lspA"/>
    <property type="match status" value="1"/>
</dbReference>
<dbReference type="PANTHER" id="PTHR33695">
    <property type="entry name" value="LIPOPROTEIN SIGNAL PEPTIDASE"/>
    <property type="match status" value="1"/>
</dbReference>
<evidence type="ECO:0000256" key="2">
    <source>
        <dbReference type="ARBA" id="ARBA00022670"/>
    </source>
</evidence>
<accession>A0A645EIY1</accession>
<dbReference type="PRINTS" id="PR00781">
    <property type="entry name" value="LIPOSIGPTASE"/>
</dbReference>